<evidence type="ECO:0000259" key="7">
    <source>
        <dbReference type="Pfam" id="PF12698"/>
    </source>
</evidence>
<dbReference type="AlphaFoldDB" id="A0A9D7S5X9"/>
<feature type="domain" description="ABC-2 type transporter transmembrane" evidence="7">
    <location>
        <begin position="19"/>
        <end position="409"/>
    </location>
</feature>
<dbReference type="InterPro" id="IPR051449">
    <property type="entry name" value="ABC-2_transporter_component"/>
</dbReference>
<dbReference type="PANTHER" id="PTHR30294:SF29">
    <property type="entry name" value="MULTIDRUG ABC TRANSPORTER PERMEASE YBHS-RELATED"/>
    <property type="match status" value="1"/>
</dbReference>
<feature type="transmembrane region" description="Helical" evidence="6">
    <location>
        <begin position="214"/>
        <end position="237"/>
    </location>
</feature>
<feature type="transmembrane region" description="Helical" evidence="6">
    <location>
        <begin position="337"/>
        <end position="356"/>
    </location>
</feature>
<feature type="transmembrane region" description="Helical" evidence="6">
    <location>
        <begin position="301"/>
        <end position="325"/>
    </location>
</feature>
<comment type="caution">
    <text evidence="8">The sequence shown here is derived from an EMBL/GenBank/DDBJ whole genome shotgun (WGS) entry which is preliminary data.</text>
</comment>
<evidence type="ECO:0000256" key="5">
    <source>
        <dbReference type="ARBA" id="ARBA00023136"/>
    </source>
</evidence>
<evidence type="ECO:0000256" key="1">
    <source>
        <dbReference type="ARBA" id="ARBA00004651"/>
    </source>
</evidence>
<dbReference type="InterPro" id="IPR013525">
    <property type="entry name" value="ABC2_TM"/>
</dbReference>
<dbReference type="EMBL" id="JADKFW010000004">
    <property type="protein sequence ID" value="MBK9716283.1"/>
    <property type="molecule type" value="Genomic_DNA"/>
</dbReference>
<evidence type="ECO:0000256" key="4">
    <source>
        <dbReference type="ARBA" id="ARBA00022989"/>
    </source>
</evidence>
<dbReference type="Proteomes" id="UP000808349">
    <property type="component" value="Unassembled WGS sequence"/>
</dbReference>
<sequence>MNKINLIINREYLTRVKNKKFILTTLLTPLGFLLFFVVVGVIFSYESKKNYRVVVSDQSTVELTLPTNTKRFEFSTSNEPLDSLKAKFQRNELDAILVLPRFAGADVKNYTAYYYSDKPLDIEMESRLNKYLATGMRNHKIKILNLNNSELDKLETEITLDPEPISPDVSDKSSYTSKIATVIGGAMGYIIFFIIFLYGAMVMRSVTEEKINRIVEVIISSVKPTELMLGKIIGVGLVGLTQLAIWTIMIPIIFIVGIHIAGFNPEEIKAAADTLPNNNLNQAEEMSMIIHEIGNLNWLKIIFIFVLYFLGGYFVYAALFAAIGAAVGDDINDSQSLTMLITIPIILAIYIMFQAIREPDSALALFASIFPLFSPIVMPALIPFDPPLWQIGLSLLTLILFAYFVVFIAGRIFRTGILMYGKKATIKEIMKWMFAKQ</sequence>
<comment type="subcellular location">
    <subcellularLocation>
        <location evidence="1">Cell membrane</location>
        <topology evidence="1">Multi-pass membrane protein</topology>
    </subcellularLocation>
</comment>
<keyword evidence="5 6" id="KW-0472">Membrane</keyword>
<evidence type="ECO:0000256" key="6">
    <source>
        <dbReference type="SAM" id="Phobius"/>
    </source>
</evidence>
<feature type="transmembrane region" description="Helical" evidence="6">
    <location>
        <begin position="388"/>
        <end position="413"/>
    </location>
</feature>
<dbReference type="GO" id="GO:0140359">
    <property type="term" value="F:ABC-type transporter activity"/>
    <property type="evidence" value="ECO:0007669"/>
    <property type="project" value="InterPro"/>
</dbReference>
<evidence type="ECO:0000313" key="9">
    <source>
        <dbReference type="Proteomes" id="UP000808349"/>
    </source>
</evidence>
<accession>A0A9D7S5X9</accession>
<proteinExistence type="predicted"/>
<protein>
    <submittedName>
        <fullName evidence="8">ABC transporter permease</fullName>
    </submittedName>
</protein>
<feature type="transmembrane region" description="Helical" evidence="6">
    <location>
        <begin position="179"/>
        <end position="202"/>
    </location>
</feature>
<dbReference type="SUPFAM" id="SSF53850">
    <property type="entry name" value="Periplasmic binding protein-like II"/>
    <property type="match status" value="1"/>
</dbReference>
<evidence type="ECO:0000256" key="3">
    <source>
        <dbReference type="ARBA" id="ARBA00022692"/>
    </source>
</evidence>
<gene>
    <name evidence="8" type="ORF">IPO85_01925</name>
</gene>
<feature type="transmembrane region" description="Helical" evidence="6">
    <location>
        <begin position="243"/>
        <end position="263"/>
    </location>
</feature>
<organism evidence="8 9">
    <name type="scientific">Candidatus Defluviibacterium haderslevense</name>
    <dbReference type="NCBI Taxonomy" id="2981993"/>
    <lineage>
        <taxon>Bacteria</taxon>
        <taxon>Pseudomonadati</taxon>
        <taxon>Bacteroidota</taxon>
        <taxon>Saprospiria</taxon>
        <taxon>Saprospirales</taxon>
        <taxon>Saprospiraceae</taxon>
        <taxon>Candidatus Defluviibacterium</taxon>
    </lineage>
</organism>
<name>A0A9D7S5X9_9BACT</name>
<evidence type="ECO:0000313" key="8">
    <source>
        <dbReference type="EMBL" id="MBK9716283.1"/>
    </source>
</evidence>
<feature type="transmembrane region" description="Helical" evidence="6">
    <location>
        <begin position="21"/>
        <end position="45"/>
    </location>
</feature>
<dbReference type="GO" id="GO:0005886">
    <property type="term" value="C:plasma membrane"/>
    <property type="evidence" value="ECO:0007669"/>
    <property type="project" value="UniProtKB-SubCell"/>
</dbReference>
<dbReference type="Gene3D" id="3.40.190.10">
    <property type="entry name" value="Periplasmic binding protein-like II"/>
    <property type="match status" value="1"/>
</dbReference>
<keyword evidence="3 6" id="KW-0812">Transmembrane</keyword>
<reference evidence="8 9" key="1">
    <citation type="submission" date="2020-10" db="EMBL/GenBank/DDBJ databases">
        <title>Connecting structure to function with the recovery of over 1000 high-quality activated sludge metagenome-assembled genomes encoding full-length rRNA genes using long-read sequencing.</title>
        <authorList>
            <person name="Singleton C.M."/>
            <person name="Petriglieri F."/>
            <person name="Kristensen J.M."/>
            <person name="Kirkegaard R.H."/>
            <person name="Michaelsen T.Y."/>
            <person name="Andersen M.H."/>
            <person name="Karst S.M."/>
            <person name="Dueholm M.S."/>
            <person name="Nielsen P.H."/>
            <person name="Albertsen M."/>
        </authorList>
    </citation>
    <scope>NUCLEOTIDE SEQUENCE [LARGE SCALE GENOMIC DNA]</scope>
    <source>
        <strain evidence="8">Ribe_18-Q3-R11-54_BAT3C.373</strain>
    </source>
</reference>
<evidence type="ECO:0000256" key="2">
    <source>
        <dbReference type="ARBA" id="ARBA00022475"/>
    </source>
</evidence>
<keyword evidence="2" id="KW-1003">Cell membrane</keyword>
<keyword evidence="4 6" id="KW-1133">Transmembrane helix</keyword>
<feature type="transmembrane region" description="Helical" evidence="6">
    <location>
        <begin position="363"/>
        <end position="382"/>
    </location>
</feature>
<dbReference type="PANTHER" id="PTHR30294">
    <property type="entry name" value="MEMBRANE COMPONENT OF ABC TRANSPORTER YHHJ-RELATED"/>
    <property type="match status" value="1"/>
</dbReference>
<dbReference type="Pfam" id="PF12698">
    <property type="entry name" value="ABC2_membrane_3"/>
    <property type="match status" value="1"/>
</dbReference>